<accession>A0ABS3JFY1</accession>
<dbReference type="Proteomes" id="UP000664628">
    <property type="component" value="Unassembled WGS sequence"/>
</dbReference>
<keyword evidence="4" id="KW-0547">Nucleotide-binding</keyword>
<keyword evidence="1" id="KW-0597">Phosphoprotein</keyword>
<keyword evidence="5" id="KW-0378">Hydrolase</keyword>
<keyword evidence="7" id="KW-1185">Reference proteome</keyword>
<comment type="caution">
    <text evidence="6">The sequence shown here is derived from an EMBL/GenBank/DDBJ whole genome shotgun (WGS) entry which is preliminary data.</text>
</comment>
<keyword evidence="3" id="KW-0540">Nuclease</keyword>
<evidence type="ECO:0000313" key="6">
    <source>
        <dbReference type="EMBL" id="MBO0947807.1"/>
    </source>
</evidence>
<protein>
    <submittedName>
        <fullName evidence="6">DUF86 domain-containing protein</fullName>
    </submittedName>
</protein>
<sequence length="113" mass="12938">MKDEARKFLFDIAEAIIHIDFHLNGERDFVKFTSNLTVQRAVERELEIIGEAMSRLLKLDEAVSITHSRQIVGLRNRVIHAYDAVDLTTIWGVVNKSLPLLAEEVEILLQQPD</sequence>
<keyword evidence="2" id="KW-1277">Toxin-antitoxin system</keyword>
<organism evidence="6 7">
    <name type="scientific">Fibrella forsythiae</name>
    <dbReference type="NCBI Taxonomy" id="2817061"/>
    <lineage>
        <taxon>Bacteria</taxon>
        <taxon>Pseudomonadati</taxon>
        <taxon>Bacteroidota</taxon>
        <taxon>Cytophagia</taxon>
        <taxon>Cytophagales</taxon>
        <taxon>Spirosomataceae</taxon>
        <taxon>Fibrella</taxon>
    </lineage>
</organism>
<evidence type="ECO:0000313" key="7">
    <source>
        <dbReference type="Proteomes" id="UP000664628"/>
    </source>
</evidence>
<reference evidence="6 7" key="1">
    <citation type="submission" date="2021-03" db="EMBL/GenBank/DDBJ databases">
        <title>Fibrella sp. HMF5405 genome sequencing and assembly.</title>
        <authorList>
            <person name="Kang H."/>
            <person name="Kim H."/>
            <person name="Bae S."/>
            <person name="Joh K."/>
        </authorList>
    </citation>
    <scope>NUCLEOTIDE SEQUENCE [LARGE SCALE GENOMIC DNA]</scope>
    <source>
        <strain evidence="6 7">HMF5405</strain>
    </source>
</reference>
<evidence type="ECO:0000256" key="5">
    <source>
        <dbReference type="ARBA" id="ARBA00022801"/>
    </source>
</evidence>
<dbReference type="RefSeq" id="WP_207327707.1">
    <property type="nucleotide sequence ID" value="NZ_JAFMYW010000001.1"/>
</dbReference>
<dbReference type="InterPro" id="IPR051813">
    <property type="entry name" value="HepT_RNase_toxin"/>
</dbReference>
<dbReference type="Pfam" id="PF01934">
    <property type="entry name" value="HepT-like"/>
    <property type="match status" value="1"/>
</dbReference>
<dbReference type="PANTHER" id="PTHR34139">
    <property type="entry name" value="UPF0331 PROTEIN MJ0127"/>
    <property type="match status" value="1"/>
</dbReference>
<dbReference type="PANTHER" id="PTHR34139:SF1">
    <property type="entry name" value="RNASE MJ1380-RELATED"/>
    <property type="match status" value="1"/>
</dbReference>
<evidence type="ECO:0000256" key="2">
    <source>
        <dbReference type="ARBA" id="ARBA00022649"/>
    </source>
</evidence>
<evidence type="ECO:0000256" key="1">
    <source>
        <dbReference type="ARBA" id="ARBA00022553"/>
    </source>
</evidence>
<dbReference type="EMBL" id="JAFMYW010000001">
    <property type="protein sequence ID" value="MBO0947807.1"/>
    <property type="molecule type" value="Genomic_DNA"/>
</dbReference>
<gene>
    <name evidence="6" type="ORF">J2I46_04390</name>
</gene>
<dbReference type="InterPro" id="IPR008201">
    <property type="entry name" value="HepT-like"/>
</dbReference>
<proteinExistence type="predicted"/>
<name>A0ABS3JFY1_9BACT</name>
<evidence type="ECO:0000256" key="4">
    <source>
        <dbReference type="ARBA" id="ARBA00022741"/>
    </source>
</evidence>
<evidence type="ECO:0000256" key="3">
    <source>
        <dbReference type="ARBA" id="ARBA00022722"/>
    </source>
</evidence>